<evidence type="ECO:0000256" key="2">
    <source>
        <dbReference type="ARBA" id="ARBA00022475"/>
    </source>
</evidence>
<dbReference type="Pfam" id="PF07690">
    <property type="entry name" value="MFS_1"/>
    <property type="match status" value="1"/>
</dbReference>
<dbReference type="STRING" id="252246.SAMN05421799_10943"/>
<dbReference type="CDD" id="cd06174">
    <property type="entry name" value="MFS"/>
    <property type="match status" value="1"/>
</dbReference>
<dbReference type="OrthoDB" id="2373674at2"/>
<gene>
    <name evidence="7" type="ORF">SAMN05421799_10943</name>
</gene>
<evidence type="ECO:0000256" key="1">
    <source>
        <dbReference type="ARBA" id="ARBA00004651"/>
    </source>
</evidence>
<feature type="transmembrane region" description="Helical" evidence="6">
    <location>
        <begin position="196"/>
        <end position="217"/>
    </location>
</feature>
<feature type="transmembrane region" description="Helical" evidence="6">
    <location>
        <begin position="7"/>
        <end position="27"/>
    </location>
</feature>
<feature type="transmembrane region" description="Helical" evidence="6">
    <location>
        <begin position="130"/>
        <end position="149"/>
    </location>
</feature>
<evidence type="ECO:0000313" key="8">
    <source>
        <dbReference type="Proteomes" id="UP000186156"/>
    </source>
</evidence>
<organism evidence="7 8">
    <name type="scientific">Alicyclobacillus vulcanalis</name>
    <dbReference type="NCBI Taxonomy" id="252246"/>
    <lineage>
        <taxon>Bacteria</taxon>
        <taxon>Bacillati</taxon>
        <taxon>Bacillota</taxon>
        <taxon>Bacilli</taxon>
        <taxon>Bacillales</taxon>
        <taxon>Alicyclobacillaceae</taxon>
        <taxon>Alicyclobacillus</taxon>
    </lineage>
</organism>
<feature type="transmembrane region" description="Helical" evidence="6">
    <location>
        <begin position="39"/>
        <end position="65"/>
    </location>
</feature>
<keyword evidence="3 6" id="KW-0812">Transmembrane</keyword>
<dbReference type="InterPro" id="IPR036259">
    <property type="entry name" value="MFS_trans_sf"/>
</dbReference>
<comment type="subcellular location">
    <subcellularLocation>
        <location evidence="1">Cell membrane</location>
        <topology evidence="1">Multi-pass membrane protein</topology>
    </subcellularLocation>
</comment>
<feature type="transmembrane region" description="Helical" evidence="6">
    <location>
        <begin position="320"/>
        <end position="342"/>
    </location>
</feature>
<feature type="transmembrane region" description="Helical" evidence="6">
    <location>
        <begin position="288"/>
        <end position="308"/>
    </location>
</feature>
<feature type="transmembrane region" description="Helical" evidence="6">
    <location>
        <begin position="354"/>
        <end position="373"/>
    </location>
</feature>
<keyword evidence="2" id="KW-1003">Cell membrane</keyword>
<dbReference type="GO" id="GO:0022857">
    <property type="term" value="F:transmembrane transporter activity"/>
    <property type="evidence" value="ECO:0007669"/>
    <property type="project" value="InterPro"/>
</dbReference>
<dbReference type="Gene3D" id="1.20.1250.20">
    <property type="entry name" value="MFS general substrate transporter like domains"/>
    <property type="match status" value="2"/>
</dbReference>
<evidence type="ECO:0000256" key="4">
    <source>
        <dbReference type="ARBA" id="ARBA00022989"/>
    </source>
</evidence>
<dbReference type="RefSeq" id="WP_076347936.1">
    <property type="nucleotide sequence ID" value="NZ_FTOO01000009.1"/>
</dbReference>
<dbReference type="PANTHER" id="PTHR43124">
    <property type="entry name" value="PURINE EFFLUX PUMP PBUE"/>
    <property type="match status" value="1"/>
</dbReference>
<dbReference type="InterPro" id="IPR011701">
    <property type="entry name" value="MFS"/>
</dbReference>
<dbReference type="AlphaFoldDB" id="A0A1N7NMZ4"/>
<evidence type="ECO:0000313" key="7">
    <source>
        <dbReference type="EMBL" id="SIS99734.1"/>
    </source>
</evidence>
<keyword evidence="8" id="KW-1185">Reference proteome</keyword>
<evidence type="ECO:0000256" key="5">
    <source>
        <dbReference type="ARBA" id="ARBA00023136"/>
    </source>
</evidence>
<proteinExistence type="predicted"/>
<dbReference type="Proteomes" id="UP000186156">
    <property type="component" value="Unassembled WGS sequence"/>
</dbReference>
<dbReference type="EMBL" id="FTOO01000009">
    <property type="protein sequence ID" value="SIS99734.1"/>
    <property type="molecule type" value="Genomic_DNA"/>
</dbReference>
<reference evidence="8" key="1">
    <citation type="submission" date="2017-01" db="EMBL/GenBank/DDBJ databases">
        <authorList>
            <person name="Varghese N."/>
            <person name="Submissions S."/>
        </authorList>
    </citation>
    <scope>NUCLEOTIDE SEQUENCE [LARGE SCALE GENOMIC DNA]</scope>
    <source>
        <strain evidence="8">DSM 16176</strain>
    </source>
</reference>
<dbReference type="GO" id="GO:0005886">
    <property type="term" value="C:plasma membrane"/>
    <property type="evidence" value="ECO:0007669"/>
    <property type="project" value="UniProtKB-SubCell"/>
</dbReference>
<evidence type="ECO:0000256" key="6">
    <source>
        <dbReference type="SAM" id="Phobius"/>
    </source>
</evidence>
<feature type="transmembrane region" description="Helical" evidence="6">
    <location>
        <begin position="95"/>
        <end position="118"/>
    </location>
</feature>
<feature type="transmembrane region" description="Helical" evidence="6">
    <location>
        <begin position="72"/>
        <end position="89"/>
    </location>
</feature>
<dbReference type="InterPro" id="IPR050189">
    <property type="entry name" value="MFS_Efflux_Transporters"/>
</dbReference>
<feature type="transmembrane region" description="Helical" evidence="6">
    <location>
        <begin position="261"/>
        <end position="282"/>
    </location>
</feature>
<dbReference type="PANTHER" id="PTHR43124:SF3">
    <property type="entry name" value="CHLORAMPHENICOL EFFLUX PUMP RV0191"/>
    <property type="match status" value="1"/>
</dbReference>
<name>A0A1N7NMZ4_9BACL</name>
<protein>
    <submittedName>
        <fullName evidence="7">Predicted arabinose efflux permease, MFS family</fullName>
    </submittedName>
</protein>
<keyword evidence="4 6" id="KW-1133">Transmembrane helix</keyword>
<dbReference type="SUPFAM" id="SSF103473">
    <property type="entry name" value="MFS general substrate transporter"/>
    <property type="match status" value="1"/>
</dbReference>
<keyword evidence="5 6" id="KW-0472">Membrane</keyword>
<feature type="transmembrane region" description="Helical" evidence="6">
    <location>
        <begin position="229"/>
        <end position="249"/>
    </location>
</feature>
<accession>A0A1N7NMZ4</accession>
<feature type="transmembrane region" description="Helical" evidence="6">
    <location>
        <begin position="155"/>
        <end position="175"/>
    </location>
</feature>
<sequence length="381" mass="39453">MHRSSIIAPYVALAFSLGFAWFMLAPLVPTLAGQLHASISSILIFVSMYGYAMVVGSIPAGLWAARRGPRPVLTFALSISAVGLLVRALSHTYALFLIGQVLAAIAYPFLIAPIGAVLRMSGVRRLRAGTGMTIGALFLGMGLSALTSAHLSLSGALWLGFALNALVGIWLLVALRRLPPVAAHTGFRVRLTYSPWWLVGFVVSSTSVMFGGITSTALTHLHVAHAEALGGFLSGLTFIGSAVGAMVFGALAEGRSRPKPIIAVLAVLTWVCVLLMGLSLIGRAPANGTFVSIIYFLAGAFGNGWYTLALEEAAKRAEDAGSAGLNTAGYSLASNVGVAILPDAVGPMVISAPSAWLAITAALGAVAVIASLITRTRVSEL</sequence>
<evidence type="ECO:0000256" key="3">
    <source>
        <dbReference type="ARBA" id="ARBA00022692"/>
    </source>
</evidence>